<sequence length="122" mass="13783">MNLSEFRLTFLMAGGSSVEYAYLGIRDRMKCGAWNFADFQRLTMVEVSTITNSFGSNFDFRGEQYKFKDYRDGAFTYASQTKSLAYGDACGYVFIVFGSVGSHYPCLSAVECGLSWIKTQFH</sequence>
<organism evidence="1 2">
    <name type="scientific">Clavelina lepadiformis</name>
    <name type="common">Light-bulb sea squirt</name>
    <name type="synonym">Ascidia lepadiformis</name>
    <dbReference type="NCBI Taxonomy" id="159417"/>
    <lineage>
        <taxon>Eukaryota</taxon>
        <taxon>Metazoa</taxon>
        <taxon>Chordata</taxon>
        <taxon>Tunicata</taxon>
        <taxon>Ascidiacea</taxon>
        <taxon>Aplousobranchia</taxon>
        <taxon>Clavelinidae</taxon>
        <taxon>Clavelina</taxon>
    </lineage>
</organism>
<comment type="caution">
    <text evidence="1">The sequence shown here is derived from an EMBL/GenBank/DDBJ whole genome shotgun (WGS) entry which is preliminary data.</text>
</comment>
<reference evidence="1 2" key="1">
    <citation type="submission" date="2024-02" db="EMBL/GenBank/DDBJ databases">
        <authorList>
            <person name="Daric V."/>
            <person name="Darras S."/>
        </authorList>
    </citation>
    <scope>NUCLEOTIDE SEQUENCE [LARGE SCALE GENOMIC DNA]</scope>
</reference>
<protein>
    <submittedName>
        <fullName evidence="1">Uncharacterized protein</fullName>
    </submittedName>
</protein>
<dbReference type="EMBL" id="CAWYQH010000152">
    <property type="protein sequence ID" value="CAK8695387.1"/>
    <property type="molecule type" value="Genomic_DNA"/>
</dbReference>
<name>A0ABP0GUM9_CLALP</name>
<evidence type="ECO:0000313" key="1">
    <source>
        <dbReference type="EMBL" id="CAK8695387.1"/>
    </source>
</evidence>
<proteinExistence type="predicted"/>
<evidence type="ECO:0000313" key="2">
    <source>
        <dbReference type="Proteomes" id="UP001642483"/>
    </source>
</evidence>
<accession>A0ABP0GUM9</accession>
<dbReference type="Proteomes" id="UP001642483">
    <property type="component" value="Unassembled WGS sequence"/>
</dbReference>
<gene>
    <name evidence="1" type="ORF">CVLEPA_LOCUS28668</name>
</gene>
<keyword evidence="2" id="KW-1185">Reference proteome</keyword>